<evidence type="ECO:0000313" key="2">
    <source>
        <dbReference type="EMBL" id="VAV97794.1"/>
    </source>
</evidence>
<dbReference type="EMBL" id="UOEE01000250">
    <property type="protein sequence ID" value="VAV97794.1"/>
    <property type="molecule type" value="Genomic_DNA"/>
</dbReference>
<protein>
    <submittedName>
        <fullName evidence="2">Uncharacterized protein</fullName>
    </submittedName>
</protein>
<keyword evidence="1" id="KW-0472">Membrane</keyword>
<feature type="transmembrane region" description="Helical" evidence="1">
    <location>
        <begin position="78"/>
        <end position="99"/>
    </location>
</feature>
<proteinExistence type="predicted"/>
<evidence type="ECO:0000256" key="1">
    <source>
        <dbReference type="SAM" id="Phobius"/>
    </source>
</evidence>
<keyword evidence="1" id="KW-1133">Transmembrane helix</keyword>
<organism evidence="2">
    <name type="scientific">hydrothermal vent metagenome</name>
    <dbReference type="NCBI Taxonomy" id="652676"/>
    <lineage>
        <taxon>unclassified sequences</taxon>
        <taxon>metagenomes</taxon>
        <taxon>ecological metagenomes</taxon>
    </lineage>
</organism>
<sequence>MEFFDNILQVAFQPGDLSIFVFASAGIGLATGRFSSLWLAVLFAVGIDAFTPVVLELLDGSSYEWARLEAVGRIAEQGGSGLVMRSVGYFGSITGVLLLKKALAGK</sequence>
<feature type="transmembrane region" description="Helical" evidence="1">
    <location>
        <begin position="37"/>
        <end position="58"/>
    </location>
</feature>
<dbReference type="AlphaFoldDB" id="A0A3B0RVG5"/>
<keyword evidence="1" id="KW-0812">Transmembrane</keyword>
<reference evidence="2" key="1">
    <citation type="submission" date="2018-06" db="EMBL/GenBank/DDBJ databases">
        <authorList>
            <person name="Zhirakovskaya E."/>
        </authorList>
    </citation>
    <scope>NUCLEOTIDE SEQUENCE</scope>
</reference>
<accession>A0A3B0RVG5</accession>
<feature type="transmembrane region" description="Helical" evidence="1">
    <location>
        <begin position="12"/>
        <end position="30"/>
    </location>
</feature>
<gene>
    <name evidence="2" type="ORF">MNBD_ALPHA06-889</name>
</gene>
<name>A0A3B0RVG5_9ZZZZ</name>